<evidence type="ECO:0000313" key="3">
    <source>
        <dbReference type="Proteomes" id="UP000681425"/>
    </source>
</evidence>
<dbReference type="CDD" id="cd02238">
    <property type="entry name" value="cupin_KdgF"/>
    <property type="match status" value="1"/>
</dbReference>
<keyword evidence="3" id="KW-1185">Reference proteome</keyword>
<gene>
    <name evidence="2" type="ORF">KFK14_05150</name>
</gene>
<evidence type="ECO:0000313" key="2">
    <source>
        <dbReference type="EMBL" id="QUT06830.1"/>
    </source>
</evidence>
<dbReference type="InterPro" id="IPR011051">
    <property type="entry name" value="RmlC_Cupin_sf"/>
</dbReference>
<reference evidence="2" key="1">
    <citation type="submission" date="2021-04" db="EMBL/GenBank/DDBJ databases">
        <title>Isolation of p-tert-butylphenol degrading bacteria Sphingobium phenoxybenzoativorans Tas13 from active sludge.</title>
        <authorList>
            <person name="Li Y."/>
        </authorList>
    </citation>
    <scope>NUCLEOTIDE SEQUENCE</scope>
    <source>
        <strain evidence="2">Tas13</strain>
    </source>
</reference>
<dbReference type="AlphaFoldDB" id="A0A975K8Q5"/>
<sequence length="131" mass="14862">MADMKIRHFRLEDQPTLGPPIEGLVRRPIVGAGTQIMEVRLDKGFKVPRHNHPEEQWSYMISGRLEFWTDEEPDGFIVGPGDVVHFPPNAWHEAVALDDVLEIDVFWPIRPQLLGPLTAADGTLVDEDSDR</sequence>
<dbReference type="PANTHER" id="PTHR40112:SF1">
    <property type="entry name" value="H2HPP ISOMERASE"/>
    <property type="match status" value="1"/>
</dbReference>
<accession>A0A975K8Q5</accession>
<evidence type="ECO:0000259" key="1">
    <source>
        <dbReference type="Pfam" id="PF07883"/>
    </source>
</evidence>
<dbReference type="InterPro" id="IPR052535">
    <property type="entry name" value="Bacilysin_H2HPP_isomerase"/>
</dbReference>
<organism evidence="2 3">
    <name type="scientific">Sphingobium phenoxybenzoativorans</name>
    <dbReference type="NCBI Taxonomy" id="1592790"/>
    <lineage>
        <taxon>Bacteria</taxon>
        <taxon>Pseudomonadati</taxon>
        <taxon>Pseudomonadota</taxon>
        <taxon>Alphaproteobacteria</taxon>
        <taxon>Sphingomonadales</taxon>
        <taxon>Sphingomonadaceae</taxon>
        <taxon>Sphingobium</taxon>
    </lineage>
</organism>
<name>A0A975K8Q5_9SPHN</name>
<dbReference type="SUPFAM" id="SSF51182">
    <property type="entry name" value="RmlC-like cupins"/>
    <property type="match status" value="1"/>
</dbReference>
<dbReference type="InterPro" id="IPR014710">
    <property type="entry name" value="RmlC-like_jellyroll"/>
</dbReference>
<dbReference type="Gene3D" id="2.60.120.10">
    <property type="entry name" value="Jelly Rolls"/>
    <property type="match status" value="1"/>
</dbReference>
<dbReference type="Pfam" id="PF07883">
    <property type="entry name" value="Cupin_2"/>
    <property type="match status" value="1"/>
</dbReference>
<dbReference type="InterPro" id="IPR013096">
    <property type="entry name" value="Cupin_2"/>
</dbReference>
<dbReference type="EMBL" id="CP073910">
    <property type="protein sequence ID" value="QUT06830.1"/>
    <property type="molecule type" value="Genomic_DNA"/>
</dbReference>
<protein>
    <submittedName>
        <fullName evidence="2">Cupin domain-containing protein</fullName>
    </submittedName>
</protein>
<dbReference type="KEGG" id="spph:KFK14_05150"/>
<dbReference type="Proteomes" id="UP000681425">
    <property type="component" value="Chromosome"/>
</dbReference>
<proteinExistence type="predicted"/>
<feature type="domain" description="Cupin type-2" evidence="1">
    <location>
        <begin position="38"/>
        <end position="99"/>
    </location>
</feature>
<dbReference type="RefSeq" id="WP_212610124.1">
    <property type="nucleotide sequence ID" value="NZ_CP073910.1"/>
</dbReference>
<dbReference type="PANTHER" id="PTHR40112">
    <property type="entry name" value="H2HPP ISOMERASE"/>
    <property type="match status" value="1"/>
</dbReference>